<organism evidence="5 6">
    <name type="scientific">Haloferula chungangensis</name>
    <dbReference type="NCBI Taxonomy" id="1048331"/>
    <lineage>
        <taxon>Bacteria</taxon>
        <taxon>Pseudomonadati</taxon>
        <taxon>Verrucomicrobiota</taxon>
        <taxon>Verrucomicrobiia</taxon>
        <taxon>Verrucomicrobiales</taxon>
        <taxon>Verrucomicrobiaceae</taxon>
        <taxon>Haloferula</taxon>
    </lineage>
</organism>
<evidence type="ECO:0000259" key="4">
    <source>
        <dbReference type="PROSITE" id="PS51782"/>
    </source>
</evidence>
<dbReference type="PANTHER" id="PTHR33734:SF22">
    <property type="entry name" value="MEMBRANE-BOUND LYTIC MUREIN TRANSGLYCOSYLASE D"/>
    <property type="match status" value="1"/>
</dbReference>
<feature type="region of interest" description="Disordered" evidence="2">
    <location>
        <begin position="210"/>
        <end position="242"/>
    </location>
</feature>
<dbReference type="CDD" id="cd00118">
    <property type="entry name" value="LysM"/>
    <property type="match status" value="2"/>
</dbReference>
<feature type="chain" id="PRO_5046596797" evidence="3">
    <location>
        <begin position="22"/>
        <end position="292"/>
    </location>
</feature>
<dbReference type="RefSeq" id="WP_379709080.1">
    <property type="nucleotide sequence ID" value="NZ_JBHTBS010000001.1"/>
</dbReference>
<feature type="region of interest" description="Disordered" evidence="2">
    <location>
        <begin position="132"/>
        <end position="160"/>
    </location>
</feature>
<sequence length="292" mass="30613">MKNLSLLALLPLLSLVQPAGAETSTAILERRCSEQERQIQQLEEENSRLRSLLETATKMDAPKKANPSPKVDTQAPAAPSTASKPVYYTVSQGDTLSRIAGKNGTTAESLAHLNNLKVDGLIRPGQKLKLPQSAVVPSRSSGSSAEMVASSPANRGGTHTVKQGETFFGIARKYGLSVETLTAANPKVDPRALRIGQSLQLVPGASAPVAASKAAPAPKSQPAPSPAAETSSKPVSNQPKIRSVRIDKEITFGDFAAAHSMEPAKLNALNGLHLESSTVLAKGSELYVSAQP</sequence>
<evidence type="ECO:0000313" key="6">
    <source>
        <dbReference type="Proteomes" id="UP001596472"/>
    </source>
</evidence>
<dbReference type="InterPro" id="IPR018392">
    <property type="entry name" value="LysM"/>
</dbReference>
<dbReference type="Pfam" id="PF01476">
    <property type="entry name" value="LysM"/>
    <property type="match status" value="2"/>
</dbReference>
<dbReference type="Gene3D" id="3.10.350.10">
    <property type="entry name" value="LysM domain"/>
    <property type="match status" value="2"/>
</dbReference>
<feature type="compositionally biased region" description="Polar residues" evidence="2">
    <location>
        <begin position="229"/>
        <end position="240"/>
    </location>
</feature>
<dbReference type="PANTHER" id="PTHR33734">
    <property type="entry name" value="LYSM DOMAIN-CONTAINING GPI-ANCHORED PROTEIN 2"/>
    <property type="match status" value="1"/>
</dbReference>
<dbReference type="InterPro" id="IPR036779">
    <property type="entry name" value="LysM_dom_sf"/>
</dbReference>
<keyword evidence="6" id="KW-1185">Reference proteome</keyword>
<feature type="compositionally biased region" description="Low complexity" evidence="2">
    <location>
        <begin position="133"/>
        <end position="151"/>
    </location>
</feature>
<feature type="region of interest" description="Disordered" evidence="2">
    <location>
        <begin position="59"/>
        <end position="82"/>
    </location>
</feature>
<gene>
    <name evidence="5" type="ORF">ACFQY0_03360</name>
</gene>
<dbReference type="PROSITE" id="PS51782">
    <property type="entry name" value="LYSM"/>
    <property type="match status" value="2"/>
</dbReference>
<accession>A0ABW2L1H6</accession>
<dbReference type="Proteomes" id="UP001596472">
    <property type="component" value="Unassembled WGS sequence"/>
</dbReference>
<evidence type="ECO:0000256" key="1">
    <source>
        <dbReference type="SAM" id="Coils"/>
    </source>
</evidence>
<evidence type="ECO:0000256" key="3">
    <source>
        <dbReference type="SAM" id="SignalP"/>
    </source>
</evidence>
<evidence type="ECO:0000256" key="2">
    <source>
        <dbReference type="SAM" id="MobiDB-lite"/>
    </source>
</evidence>
<comment type="caution">
    <text evidence="5">The sequence shown here is derived from an EMBL/GenBank/DDBJ whole genome shotgun (WGS) entry which is preliminary data.</text>
</comment>
<proteinExistence type="predicted"/>
<protein>
    <submittedName>
        <fullName evidence="5">LysM peptidoglycan-binding domain-containing protein</fullName>
    </submittedName>
</protein>
<evidence type="ECO:0000313" key="5">
    <source>
        <dbReference type="EMBL" id="MFC7336202.1"/>
    </source>
</evidence>
<reference evidence="6" key="1">
    <citation type="journal article" date="2019" name="Int. J. Syst. Evol. Microbiol.">
        <title>The Global Catalogue of Microorganisms (GCM) 10K type strain sequencing project: providing services to taxonomists for standard genome sequencing and annotation.</title>
        <authorList>
            <consortium name="The Broad Institute Genomics Platform"/>
            <consortium name="The Broad Institute Genome Sequencing Center for Infectious Disease"/>
            <person name="Wu L."/>
            <person name="Ma J."/>
        </authorList>
    </citation>
    <scope>NUCLEOTIDE SEQUENCE [LARGE SCALE GENOMIC DNA]</scope>
    <source>
        <strain evidence="6">CGMCC 4.1467</strain>
    </source>
</reference>
<dbReference type="SUPFAM" id="SSF54106">
    <property type="entry name" value="LysM domain"/>
    <property type="match status" value="2"/>
</dbReference>
<feature type="signal peptide" evidence="3">
    <location>
        <begin position="1"/>
        <end position="21"/>
    </location>
</feature>
<feature type="domain" description="LysM" evidence="4">
    <location>
        <begin position="86"/>
        <end position="130"/>
    </location>
</feature>
<dbReference type="SMART" id="SM00257">
    <property type="entry name" value="LysM"/>
    <property type="match status" value="2"/>
</dbReference>
<keyword evidence="1" id="KW-0175">Coiled coil</keyword>
<dbReference type="EMBL" id="JBHTBS010000001">
    <property type="protein sequence ID" value="MFC7336202.1"/>
    <property type="molecule type" value="Genomic_DNA"/>
</dbReference>
<feature type="coiled-coil region" evidence="1">
    <location>
        <begin position="25"/>
        <end position="59"/>
    </location>
</feature>
<feature type="domain" description="LysM" evidence="4">
    <location>
        <begin position="157"/>
        <end position="201"/>
    </location>
</feature>
<keyword evidence="3" id="KW-0732">Signal</keyword>
<name>A0ABW2L1H6_9BACT</name>